<keyword evidence="1" id="KW-1133">Transmembrane helix</keyword>
<keyword evidence="1" id="KW-0812">Transmembrane</keyword>
<reference evidence="2 3" key="1">
    <citation type="submission" date="2019-05" db="EMBL/GenBank/DDBJ databases">
        <title>Genome sequencing of F202Z8.</title>
        <authorList>
            <person name="Kwon Y.M."/>
        </authorList>
    </citation>
    <scope>NUCLEOTIDE SEQUENCE [LARGE SCALE GENOMIC DNA]</scope>
    <source>
        <strain evidence="2 3">F202Z8</strain>
    </source>
</reference>
<evidence type="ECO:0000313" key="2">
    <source>
        <dbReference type="EMBL" id="QCX00498.1"/>
    </source>
</evidence>
<feature type="transmembrane region" description="Helical" evidence="1">
    <location>
        <begin position="49"/>
        <end position="74"/>
    </location>
</feature>
<keyword evidence="1" id="KW-0472">Membrane</keyword>
<dbReference type="AlphaFoldDB" id="A0A5B7SU03"/>
<dbReference type="EMBL" id="CP040710">
    <property type="protein sequence ID" value="QCX00498.1"/>
    <property type="molecule type" value="Genomic_DNA"/>
</dbReference>
<dbReference type="OrthoDB" id="1048788at2"/>
<dbReference type="Proteomes" id="UP000310017">
    <property type="component" value="Chromosome"/>
</dbReference>
<keyword evidence="3" id="KW-1185">Reference proteome</keyword>
<dbReference type="InterPro" id="IPR024294">
    <property type="entry name" value="DUF3810"/>
</dbReference>
<organism evidence="2 3">
    <name type="scientific">Aggregatimonas sangjinii</name>
    <dbReference type="NCBI Taxonomy" id="2583587"/>
    <lineage>
        <taxon>Bacteria</taxon>
        <taxon>Pseudomonadati</taxon>
        <taxon>Bacteroidota</taxon>
        <taxon>Flavobacteriia</taxon>
        <taxon>Flavobacteriales</taxon>
        <taxon>Flavobacteriaceae</taxon>
        <taxon>Aggregatimonas</taxon>
    </lineage>
</organism>
<proteinExistence type="predicted"/>
<accession>A0A5B7SU03</accession>
<sequence length="355" mass="41238">MNNRLRNGIALSFIPQFFLVKWAAGNSDWVEIYYSNGIYPAVSKFFRFLFGWIPFSVGEIVYTLLVILSLYYIVTYRKWILAKPWVFLRDVVMVLSVVYFTFHMMWGLNYYREPIAQKLEIVDKAEYQEVLDLTTKLLERTNALQLELTGDRSQMVQLPYTKKEVFDKTILGYEEIKNRLPFLDYEHPSIKKSMFSILSSYMGIGGYLNPFTNEAQVNALTPIFRFPVISGHEVGHQIGYSAENETNFVGYLVTLKNPDLYFQYSASAYGLSHCMNAISDIDRVTYDNLYAQLHKGVQKNYQELRDFSAAYENPVEPIFKSVFNSFLKANNQPDGIKSYSKVVHLMVGYHEKHPL</sequence>
<dbReference type="KEGG" id="asag:FGM00_10375"/>
<dbReference type="Pfam" id="PF12725">
    <property type="entry name" value="DUF3810"/>
    <property type="match status" value="1"/>
</dbReference>
<gene>
    <name evidence="2" type="ORF">FGM00_10375</name>
</gene>
<name>A0A5B7SU03_9FLAO</name>
<feature type="transmembrane region" description="Helical" evidence="1">
    <location>
        <begin position="86"/>
        <end position="108"/>
    </location>
</feature>
<dbReference type="RefSeq" id="WP_138852843.1">
    <property type="nucleotide sequence ID" value="NZ_CP040710.1"/>
</dbReference>
<protein>
    <submittedName>
        <fullName evidence="2">DUF3810 domain-containing protein</fullName>
    </submittedName>
</protein>
<evidence type="ECO:0000313" key="3">
    <source>
        <dbReference type="Proteomes" id="UP000310017"/>
    </source>
</evidence>
<evidence type="ECO:0000256" key="1">
    <source>
        <dbReference type="SAM" id="Phobius"/>
    </source>
</evidence>